<evidence type="ECO:0008006" key="3">
    <source>
        <dbReference type="Google" id="ProtNLM"/>
    </source>
</evidence>
<accession>A0A2P8E3U1</accession>
<evidence type="ECO:0000313" key="2">
    <source>
        <dbReference type="Proteomes" id="UP000243528"/>
    </source>
</evidence>
<protein>
    <recommendedName>
        <fullName evidence="3">KOW motif-containing protein</fullName>
    </recommendedName>
</protein>
<dbReference type="Proteomes" id="UP000243528">
    <property type="component" value="Unassembled WGS sequence"/>
</dbReference>
<comment type="caution">
    <text evidence="1">The sequence shown here is derived from an EMBL/GenBank/DDBJ whole genome shotgun (WGS) entry which is preliminary data.</text>
</comment>
<evidence type="ECO:0000313" key="1">
    <source>
        <dbReference type="EMBL" id="PSL04116.1"/>
    </source>
</evidence>
<keyword evidence="2" id="KW-1185">Reference proteome</keyword>
<dbReference type="RefSeq" id="WP_205740581.1">
    <property type="nucleotide sequence ID" value="NZ_ML142900.1"/>
</dbReference>
<organism evidence="1 2">
    <name type="scientific">Haloactinopolyspora alba</name>
    <dbReference type="NCBI Taxonomy" id="648780"/>
    <lineage>
        <taxon>Bacteria</taxon>
        <taxon>Bacillati</taxon>
        <taxon>Actinomycetota</taxon>
        <taxon>Actinomycetes</taxon>
        <taxon>Jiangellales</taxon>
        <taxon>Jiangellaceae</taxon>
        <taxon>Haloactinopolyspora</taxon>
    </lineage>
</organism>
<dbReference type="AlphaFoldDB" id="A0A2P8E3U1"/>
<reference evidence="1 2" key="1">
    <citation type="submission" date="2018-03" db="EMBL/GenBank/DDBJ databases">
        <title>Genomic Encyclopedia of Archaeal and Bacterial Type Strains, Phase II (KMG-II): from individual species to whole genera.</title>
        <authorList>
            <person name="Goeker M."/>
        </authorList>
    </citation>
    <scope>NUCLEOTIDE SEQUENCE [LARGE SCALE GENOMIC DNA]</scope>
    <source>
        <strain evidence="1 2">DSM 45211</strain>
    </source>
</reference>
<dbReference type="EMBL" id="PYGE01000006">
    <property type="protein sequence ID" value="PSL04116.1"/>
    <property type="molecule type" value="Genomic_DNA"/>
</dbReference>
<name>A0A2P8E3U1_9ACTN</name>
<proteinExistence type="predicted"/>
<sequence length="56" mass="6417">MEFTIGQRVEAHPATDAWMSGDQFGNVQKIGRKYVHVLMDRSGRVRKFPADLLLSR</sequence>
<gene>
    <name evidence="1" type="ORF">CLV30_106119</name>
</gene>